<dbReference type="Gene3D" id="3.20.20.370">
    <property type="entry name" value="Glycoside hydrolase/deacetylase"/>
    <property type="match status" value="1"/>
</dbReference>
<dbReference type="GO" id="GO:0016020">
    <property type="term" value="C:membrane"/>
    <property type="evidence" value="ECO:0007669"/>
    <property type="project" value="TreeGrafter"/>
</dbReference>
<proteinExistence type="predicted"/>
<dbReference type="InterPro" id="IPR050248">
    <property type="entry name" value="Polysacc_deacetylase_ArnD"/>
</dbReference>
<dbReference type="InterPro" id="IPR011330">
    <property type="entry name" value="Glyco_hydro/deAcase_b/a-brl"/>
</dbReference>
<dbReference type="Pfam" id="PF01522">
    <property type="entry name" value="Polysacc_deac_1"/>
    <property type="match status" value="1"/>
</dbReference>
<dbReference type="SUPFAM" id="SSF88713">
    <property type="entry name" value="Glycoside hydrolase/deacetylase"/>
    <property type="match status" value="1"/>
</dbReference>
<comment type="caution">
    <text evidence="5">The sequence shown here is derived from an EMBL/GenBank/DDBJ whole genome shotgun (WGS) entry which is preliminary data.</text>
</comment>
<evidence type="ECO:0000256" key="2">
    <source>
        <dbReference type="ARBA" id="ARBA00022801"/>
    </source>
</evidence>
<evidence type="ECO:0000313" key="5">
    <source>
        <dbReference type="EMBL" id="RGD57640.1"/>
    </source>
</evidence>
<reference evidence="5 6" key="1">
    <citation type="submission" date="2018-08" db="EMBL/GenBank/DDBJ databases">
        <title>Diversity &amp; Physiological Properties of Lignin-Decomposing Actinobacteria from Soil.</title>
        <authorList>
            <person name="Roh S.G."/>
            <person name="Kim S.B."/>
        </authorList>
    </citation>
    <scope>NUCLEOTIDE SEQUENCE [LARGE SCALE GENOMIC DNA]</scope>
    <source>
        <strain evidence="5 6">MMS17-GH009</strain>
    </source>
</reference>
<organism evidence="5 6">
    <name type="scientific">Kitasatospora xanthocidica</name>
    <dbReference type="NCBI Taxonomy" id="83382"/>
    <lineage>
        <taxon>Bacteria</taxon>
        <taxon>Bacillati</taxon>
        <taxon>Actinomycetota</taxon>
        <taxon>Actinomycetes</taxon>
        <taxon>Kitasatosporales</taxon>
        <taxon>Streptomycetaceae</taxon>
        <taxon>Kitasatospora</taxon>
    </lineage>
</organism>
<protein>
    <submittedName>
        <fullName evidence="5">Polysaccharide deacetylase family protein</fullName>
    </submittedName>
</protein>
<feature type="domain" description="NodB homology" evidence="4">
    <location>
        <begin position="98"/>
        <end position="279"/>
    </location>
</feature>
<dbReference type="GO" id="GO:0016810">
    <property type="term" value="F:hydrolase activity, acting on carbon-nitrogen (but not peptide) bonds"/>
    <property type="evidence" value="ECO:0007669"/>
    <property type="project" value="InterPro"/>
</dbReference>
<evidence type="ECO:0000256" key="1">
    <source>
        <dbReference type="ARBA" id="ARBA00022723"/>
    </source>
</evidence>
<dbReference type="EMBL" id="QVIG01000001">
    <property type="protein sequence ID" value="RGD57640.1"/>
    <property type="molecule type" value="Genomic_DNA"/>
</dbReference>
<dbReference type="InterPro" id="IPR002509">
    <property type="entry name" value="NODB_dom"/>
</dbReference>
<dbReference type="GO" id="GO:0005975">
    <property type="term" value="P:carbohydrate metabolic process"/>
    <property type="evidence" value="ECO:0007669"/>
    <property type="project" value="InterPro"/>
</dbReference>
<dbReference type="Proteomes" id="UP000263377">
    <property type="component" value="Unassembled WGS sequence"/>
</dbReference>
<keyword evidence="2" id="KW-0378">Hydrolase</keyword>
<dbReference type="GO" id="GO:0046872">
    <property type="term" value="F:metal ion binding"/>
    <property type="evidence" value="ECO:0007669"/>
    <property type="project" value="UniProtKB-KW"/>
</dbReference>
<dbReference type="CDD" id="cd10917">
    <property type="entry name" value="CE4_NodB_like_6s_7s"/>
    <property type="match status" value="1"/>
</dbReference>
<gene>
    <name evidence="5" type="ORF">DR950_07420</name>
</gene>
<keyword evidence="6" id="KW-1185">Reference proteome</keyword>
<evidence type="ECO:0000259" key="4">
    <source>
        <dbReference type="PROSITE" id="PS51677"/>
    </source>
</evidence>
<dbReference type="PANTHER" id="PTHR10587:SF133">
    <property type="entry name" value="CHITIN DEACETYLASE 1-RELATED"/>
    <property type="match status" value="1"/>
</dbReference>
<evidence type="ECO:0000256" key="3">
    <source>
        <dbReference type="SAM" id="MobiDB-lite"/>
    </source>
</evidence>
<name>A0A372ZQF7_9ACTN</name>
<dbReference type="PROSITE" id="PS51677">
    <property type="entry name" value="NODB"/>
    <property type="match status" value="1"/>
</dbReference>
<accession>A0A372ZQF7</accession>
<dbReference type="AlphaFoldDB" id="A0A372ZQF7"/>
<keyword evidence="1" id="KW-0479">Metal-binding</keyword>
<feature type="region of interest" description="Disordered" evidence="3">
    <location>
        <begin position="32"/>
        <end position="81"/>
    </location>
</feature>
<sequence>MSDHQIVSRRLILAAAGLSVLGAAGCGGARWAGEPGTAPRGNAGPPPAAAPPAAAPEAAPAAAPEAAPETAPEAAPEAPRVLTEAESRPLFELAEEGKMVALTIDDGPHPRHTPDVLALLEKHGIRATFFLIGENAAARPDLVREIAARGHRIGNHTWSHPDLRHLPDDAQVREELTRTSDLLAGITGKSPVWFRAPGGDWAPRTLRTSRELGMRPMGWTVDPEDWAEPGTDVILGRLTKEMRPGAIVLTHDGGGDRSQTVAALTRFLPSLIDSGYRFTTPRA</sequence>
<feature type="compositionally biased region" description="Pro residues" evidence="3">
    <location>
        <begin position="44"/>
        <end position="54"/>
    </location>
</feature>
<dbReference type="PANTHER" id="PTHR10587">
    <property type="entry name" value="GLYCOSYL TRANSFERASE-RELATED"/>
    <property type="match status" value="1"/>
</dbReference>
<evidence type="ECO:0000313" key="6">
    <source>
        <dbReference type="Proteomes" id="UP000263377"/>
    </source>
</evidence>
<feature type="compositionally biased region" description="Low complexity" evidence="3">
    <location>
        <begin position="55"/>
        <end position="79"/>
    </location>
</feature>